<evidence type="ECO:0000256" key="2">
    <source>
        <dbReference type="ARBA" id="ARBA00022525"/>
    </source>
</evidence>
<evidence type="ECO:0000313" key="8">
    <source>
        <dbReference type="EMBL" id="GFN96772.1"/>
    </source>
</evidence>
<evidence type="ECO:0000259" key="7">
    <source>
        <dbReference type="PROSITE" id="PS50041"/>
    </source>
</evidence>
<dbReference type="InterPro" id="IPR018378">
    <property type="entry name" value="C-type_lectin_CS"/>
</dbReference>
<dbReference type="GO" id="GO:0005615">
    <property type="term" value="C:extracellular space"/>
    <property type="evidence" value="ECO:0007669"/>
    <property type="project" value="TreeGrafter"/>
</dbReference>
<evidence type="ECO:0000256" key="4">
    <source>
        <dbReference type="ARBA" id="ARBA00022734"/>
    </source>
</evidence>
<organism evidence="8 9">
    <name type="scientific">Plakobranchus ocellatus</name>
    <dbReference type="NCBI Taxonomy" id="259542"/>
    <lineage>
        <taxon>Eukaryota</taxon>
        <taxon>Metazoa</taxon>
        <taxon>Spiralia</taxon>
        <taxon>Lophotrochozoa</taxon>
        <taxon>Mollusca</taxon>
        <taxon>Gastropoda</taxon>
        <taxon>Heterobranchia</taxon>
        <taxon>Euthyneura</taxon>
        <taxon>Panpulmonata</taxon>
        <taxon>Sacoglossa</taxon>
        <taxon>Placobranchoidea</taxon>
        <taxon>Plakobranchidae</taxon>
        <taxon>Plakobranchus</taxon>
    </lineage>
</organism>
<keyword evidence="2" id="KW-0964">Secreted</keyword>
<keyword evidence="3 6" id="KW-0732">Signal</keyword>
<feature type="chain" id="PRO_5043315683" evidence="6">
    <location>
        <begin position="20"/>
        <end position="146"/>
    </location>
</feature>
<comment type="caution">
    <text evidence="8">The sequence shown here is derived from an EMBL/GenBank/DDBJ whole genome shotgun (WGS) entry which is preliminary data.</text>
</comment>
<protein>
    <submittedName>
        <fullName evidence="8">C-type lectin 2</fullName>
    </submittedName>
</protein>
<dbReference type="InterPro" id="IPR001304">
    <property type="entry name" value="C-type_lectin-like"/>
</dbReference>
<dbReference type="SUPFAM" id="SSF56436">
    <property type="entry name" value="C-type lectin-like"/>
    <property type="match status" value="1"/>
</dbReference>
<keyword evidence="4" id="KW-0430">Lectin</keyword>
<evidence type="ECO:0000256" key="6">
    <source>
        <dbReference type="SAM" id="SignalP"/>
    </source>
</evidence>
<dbReference type="PANTHER" id="PTHR22799:SF1">
    <property type="entry name" value="C-TYPE LECTIN DOMAIN FAMILY 11 MEMBER A"/>
    <property type="match status" value="1"/>
</dbReference>
<accession>A0AAV3ZQL9</accession>
<dbReference type="Proteomes" id="UP000735302">
    <property type="component" value="Unassembled WGS sequence"/>
</dbReference>
<dbReference type="SMART" id="SM00034">
    <property type="entry name" value="CLECT"/>
    <property type="match status" value="1"/>
</dbReference>
<reference evidence="8 9" key="1">
    <citation type="journal article" date="2021" name="Elife">
        <title>Chloroplast acquisition without the gene transfer in kleptoplastic sea slugs, Plakobranchus ocellatus.</title>
        <authorList>
            <person name="Maeda T."/>
            <person name="Takahashi S."/>
            <person name="Yoshida T."/>
            <person name="Shimamura S."/>
            <person name="Takaki Y."/>
            <person name="Nagai Y."/>
            <person name="Toyoda A."/>
            <person name="Suzuki Y."/>
            <person name="Arimoto A."/>
            <person name="Ishii H."/>
            <person name="Satoh N."/>
            <person name="Nishiyama T."/>
            <person name="Hasebe M."/>
            <person name="Maruyama T."/>
            <person name="Minagawa J."/>
            <person name="Obokata J."/>
            <person name="Shigenobu S."/>
        </authorList>
    </citation>
    <scope>NUCLEOTIDE SEQUENCE [LARGE SCALE GENOMIC DNA]</scope>
</reference>
<dbReference type="PROSITE" id="PS00615">
    <property type="entry name" value="C_TYPE_LECTIN_1"/>
    <property type="match status" value="1"/>
</dbReference>
<evidence type="ECO:0000256" key="1">
    <source>
        <dbReference type="ARBA" id="ARBA00004613"/>
    </source>
</evidence>
<dbReference type="GO" id="GO:0008083">
    <property type="term" value="F:growth factor activity"/>
    <property type="evidence" value="ECO:0007669"/>
    <property type="project" value="TreeGrafter"/>
</dbReference>
<sequence>MALLSILLLLAVLVIGTRQGDVANKFTAVSGGSRYMISENAEAFDLAKKNERCKSSGGYLVQIYLKRKLRDKGYRGRRLVYTGITDLGSEGRFYNYNDKKPARYLKWRRRQPDNWRGNEHCVNISLWGLNDIDCDETGHYICEIPA</sequence>
<dbReference type="PROSITE" id="PS50041">
    <property type="entry name" value="C_TYPE_LECTIN_2"/>
    <property type="match status" value="1"/>
</dbReference>
<dbReference type="InterPro" id="IPR016186">
    <property type="entry name" value="C-type_lectin-like/link_sf"/>
</dbReference>
<keyword evidence="9" id="KW-1185">Reference proteome</keyword>
<evidence type="ECO:0000256" key="3">
    <source>
        <dbReference type="ARBA" id="ARBA00022729"/>
    </source>
</evidence>
<evidence type="ECO:0000256" key="5">
    <source>
        <dbReference type="ARBA" id="ARBA00023157"/>
    </source>
</evidence>
<dbReference type="InterPro" id="IPR016187">
    <property type="entry name" value="CTDL_fold"/>
</dbReference>
<name>A0AAV3ZQL9_9GAST</name>
<dbReference type="Gene3D" id="3.10.100.10">
    <property type="entry name" value="Mannose-Binding Protein A, subunit A"/>
    <property type="match status" value="1"/>
</dbReference>
<feature type="signal peptide" evidence="6">
    <location>
        <begin position="1"/>
        <end position="19"/>
    </location>
</feature>
<comment type="subcellular location">
    <subcellularLocation>
        <location evidence="1">Secreted</location>
    </subcellularLocation>
</comment>
<gene>
    <name evidence="8" type="ORF">PoB_002327800</name>
</gene>
<keyword evidence="5" id="KW-1015">Disulfide bond</keyword>
<feature type="domain" description="C-type lectin" evidence="7">
    <location>
        <begin position="30"/>
        <end position="143"/>
    </location>
</feature>
<dbReference type="Pfam" id="PF00059">
    <property type="entry name" value="Lectin_C"/>
    <property type="match status" value="1"/>
</dbReference>
<proteinExistence type="predicted"/>
<evidence type="ECO:0000313" key="9">
    <source>
        <dbReference type="Proteomes" id="UP000735302"/>
    </source>
</evidence>
<dbReference type="EMBL" id="BLXT01002707">
    <property type="protein sequence ID" value="GFN96772.1"/>
    <property type="molecule type" value="Genomic_DNA"/>
</dbReference>
<dbReference type="AlphaFoldDB" id="A0AAV3ZQL9"/>
<dbReference type="PANTHER" id="PTHR22799">
    <property type="entry name" value="TETRANECTIN-RELATED"/>
    <property type="match status" value="1"/>
</dbReference>
<dbReference type="InterPro" id="IPR051663">
    <property type="entry name" value="CLec_Tetranectin-domain"/>
</dbReference>
<dbReference type="GO" id="GO:0030246">
    <property type="term" value="F:carbohydrate binding"/>
    <property type="evidence" value="ECO:0007669"/>
    <property type="project" value="UniProtKB-KW"/>
</dbReference>